<comment type="caution">
    <text evidence="1">The sequence shown here is derived from an EMBL/GenBank/DDBJ whole genome shotgun (WGS) entry which is preliminary data.</text>
</comment>
<organism evidence="1 2">
    <name type="scientific">Camellia lanceoleosa</name>
    <dbReference type="NCBI Taxonomy" id="1840588"/>
    <lineage>
        <taxon>Eukaryota</taxon>
        <taxon>Viridiplantae</taxon>
        <taxon>Streptophyta</taxon>
        <taxon>Embryophyta</taxon>
        <taxon>Tracheophyta</taxon>
        <taxon>Spermatophyta</taxon>
        <taxon>Magnoliopsida</taxon>
        <taxon>eudicotyledons</taxon>
        <taxon>Gunneridae</taxon>
        <taxon>Pentapetalae</taxon>
        <taxon>asterids</taxon>
        <taxon>Ericales</taxon>
        <taxon>Theaceae</taxon>
        <taxon>Camellia</taxon>
    </lineage>
</organism>
<dbReference type="EMBL" id="CM045764">
    <property type="protein sequence ID" value="KAI8008264.1"/>
    <property type="molecule type" value="Genomic_DNA"/>
</dbReference>
<protein>
    <submittedName>
        <fullName evidence="1">Uncharacterized protein</fullName>
    </submittedName>
</protein>
<sequence>MILEKMMGFLMIDMMGFFQISEKGRPVVGNTNVKAALSHARNGDDMKIVNRIEQNGNGKPIVDGDMEGKKISIGSKTDSYSVSKIWLWSEKGKFASSSETQ</sequence>
<accession>A0ACC0H4N8</accession>
<name>A0ACC0H4N8_9ERIC</name>
<gene>
    <name evidence="1" type="ORF">LOK49_LG07G00783</name>
</gene>
<evidence type="ECO:0000313" key="2">
    <source>
        <dbReference type="Proteomes" id="UP001060215"/>
    </source>
</evidence>
<keyword evidence="2" id="KW-1185">Reference proteome</keyword>
<evidence type="ECO:0000313" key="1">
    <source>
        <dbReference type="EMBL" id="KAI8008264.1"/>
    </source>
</evidence>
<dbReference type="Proteomes" id="UP001060215">
    <property type="component" value="Chromosome 7"/>
</dbReference>
<proteinExistence type="predicted"/>
<reference evidence="1 2" key="1">
    <citation type="journal article" date="2022" name="Plant J.">
        <title>Chromosome-level genome of Camellia lanceoleosa provides a valuable resource for understanding genome evolution and self-incompatibility.</title>
        <authorList>
            <person name="Gong W."/>
            <person name="Xiao S."/>
            <person name="Wang L."/>
            <person name="Liao Z."/>
            <person name="Chang Y."/>
            <person name="Mo W."/>
            <person name="Hu G."/>
            <person name="Li W."/>
            <person name="Zhao G."/>
            <person name="Zhu H."/>
            <person name="Hu X."/>
            <person name="Ji K."/>
            <person name="Xiang X."/>
            <person name="Song Q."/>
            <person name="Yuan D."/>
            <person name="Jin S."/>
            <person name="Zhang L."/>
        </authorList>
    </citation>
    <scope>NUCLEOTIDE SEQUENCE [LARGE SCALE GENOMIC DNA]</scope>
    <source>
        <strain evidence="1">SQ_2022a</strain>
    </source>
</reference>